<evidence type="ECO:0000313" key="2">
    <source>
        <dbReference type="Proteomes" id="UP000316603"/>
    </source>
</evidence>
<dbReference type="EMBL" id="VIWV01000001">
    <property type="protein sequence ID" value="TWF87817.1"/>
    <property type="molecule type" value="Genomic_DNA"/>
</dbReference>
<sequence>MRTRVVHGSGRSRHDELLSMLVITSVASVWRGLDIVETGAAVARLSLGAIHGWDGGITDVAWKK</sequence>
<gene>
    <name evidence="1" type="ORF">FHX78_114835</name>
</gene>
<evidence type="ECO:0000313" key="1">
    <source>
        <dbReference type="EMBL" id="TWF87817.1"/>
    </source>
</evidence>
<name>A0A561TL03_9ACTN</name>
<comment type="caution">
    <text evidence="1">The sequence shown here is derived from an EMBL/GenBank/DDBJ whole genome shotgun (WGS) entry which is preliminary data.</text>
</comment>
<dbReference type="Proteomes" id="UP000316603">
    <property type="component" value="Unassembled WGS sequence"/>
</dbReference>
<proteinExistence type="predicted"/>
<protein>
    <submittedName>
        <fullName evidence="1">Uncharacterized protein</fullName>
    </submittedName>
</protein>
<organism evidence="1 2">
    <name type="scientific">Streptomyces capillispiralis</name>
    <dbReference type="NCBI Taxonomy" id="68182"/>
    <lineage>
        <taxon>Bacteria</taxon>
        <taxon>Bacillati</taxon>
        <taxon>Actinomycetota</taxon>
        <taxon>Actinomycetes</taxon>
        <taxon>Kitasatosporales</taxon>
        <taxon>Streptomycetaceae</taxon>
        <taxon>Streptomyces</taxon>
    </lineage>
</organism>
<keyword evidence="2" id="KW-1185">Reference proteome</keyword>
<reference evidence="1 2" key="1">
    <citation type="submission" date="2019-06" db="EMBL/GenBank/DDBJ databases">
        <title>Sequencing the genomes of 1000 actinobacteria strains.</title>
        <authorList>
            <person name="Klenk H.-P."/>
        </authorList>
    </citation>
    <scope>NUCLEOTIDE SEQUENCE [LARGE SCALE GENOMIC DNA]</scope>
    <source>
        <strain evidence="1 2">DSM 41695</strain>
    </source>
</reference>
<dbReference type="RefSeq" id="WP_145869537.1">
    <property type="nucleotide sequence ID" value="NZ_BNCE01000027.1"/>
</dbReference>
<accession>A0A561TL03</accession>
<dbReference type="AlphaFoldDB" id="A0A561TL03"/>